<dbReference type="InterPro" id="IPR006083">
    <property type="entry name" value="PRK/URK"/>
</dbReference>
<keyword evidence="3" id="KW-1185">Reference proteome</keyword>
<dbReference type="PANTHER" id="PTHR10285">
    <property type="entry name" value="URIDINE KINASE"/>
    <property type="match status" value="1"/>
</dbReference>
<proteinExistence type="predicted"/>
<accession>A0AAD3D8P0</accession>
<gene>
    <name evidence="2" type="ORF">CTEN210_15321</name>
</gene>
<dbReference type="AlphaFoldDB" id="A0AAD3D8P0"/>
<dbReference type="GO" id="GO:0016301">
    <property type="term" value="F:kinase activity"/>
    <property type="evidence" value="ECO:0007669"/>
    <property type="project" value="InterPro"/>
</dbReference>
<feature type="domain" description="Phosphoribulokinase/uridine kinase" evidence="1">
    <location>
        <begin position="36"/>
        <end position="226"/>
    </location>
</feature>
<dbReference type="Proteomes" id="UP001054902">
    <property type="component" value="Unassembled WGS sequence"/>
</dbReference>
<dbReference type="InterPro" id="IPR027417">
    <property type="entry name" value="P-loop_NTPase"/>
</dbReference>
<evidence type="ECO:0000313" key="3">
    <source>
        <dbReference type="Proteomes" id="UP001054902"/>
    </source>
</evidence>
<sequence>MASLETSNVYEITWENDIANRIEELYKAKKKSPLLVGVVGIPGSGKSTSVKLLSNILHKKQIGNLIMPMDGYHYPLATLKSFENADDAVYRRGAPDTFDANRLRKDLLEIQRGSLSVKIPDFDHAVGDPLEDAFTFVPSEHSIVICEGLYLLHEGDGWDINDLFDFSVYIKADVDICVDRLKIRNQCIPGYTKEEIFIRCEKVDRANAMKVLESQERADVTVDSVAC</sequence>
<protein>
    <recommendedName>
        <fullName evidence="1">Phosphoribulokinase/uridine kinase domain-containing protein</fullName>
    </recommendedName>
</protein>
<dbReference type="GO" id="GO:0005524">
    <property type="term" value="F:ATP binding"/>
    <property type="evidence" value="ECO:0007669"/>
    <property type="project" value="InterPro"/>
</dbReference>
<dbReference type="Pfam" id="PF00485">
    <property type="entry name" value="PRK"/>
    <property type="match status" value="1"/>
</dbReference>
<dbReference type="Gene3D" id="3.40.50.300">
    <property type="entry name" value="P-loop containing nucleotide triphosphate hydrolases"/>
    <property type="match status" value="1"/>
</dbReference>
<name>A0AAD3D8P0_9STRA</name>
<dbReference type="EMBL" id="BLLK01000062">
    <property type="protein sequence ID" value="GFH58845.1"/>
    <property type="molecule type" value="Genomic_DNA"/>
</dbReference>
<dbReference type="SUPFAM" id="SSF52540">
    <property type="entry name" value="P-loop containing nucleoside triphosphate hydrolases"/>
    <property type="match status" value="1"/>
</dbReference>
<evidence type="ECO:0000259" key="1">
    <source>
        <dbReference type="Pfam" id="PF00485"/>
    </source>
</evidence>
<comment type="caution">
    <text evidence="2">The sequence shown here is derived from an EMBL/GenBank/DDBJ whole genome shotgun (WGS) entry which is preliminary data.</text>
</comment>
<evidence type="ECO:0000313" key="2">
    <source>
        <dbReference type="EMBL" id="GFH58845.1"/>
    </source>
</evidence>
<organism evidence="2 3">
    <name type="scientific">Chaetoceros tenuissimus</name>
    <dbReference type="NCBI Taxonomy" id="426638"/>
    <lineage>
        <taxon>Eukaryota</taxon>
        <taxon>Sar</taxon>
        <taxon>Stramenopiles</taxon>
        <taxon>Ochrophyta</taxon>
        <taxon>Bacillariophyta</taxon>
        <taxon>Coscinodiscophyceae</taxon>
        <taxon>Chaetocerotophycidae</taxon>
        <taxon>Chaetocerotales</taxon>
        <taxon>Chaetocerotaceae</taxon>
        <taxon>Chaetoceros</taxon>
    </lineage>
</organism>
<reference evidence="2 3" key="1">
    <citation type="journal article" date="2021" name="Sci. Rep.">
        <title>The genome of the diatom Chaetoceros tenuissimus carries an ancient integrated fragment of an extant virus.</title>
        <authorList>
            <person name="Hongo Y."/>
            <person name="Kimura K."/>
            <person name="Takaki Y."/>
            <person name="Yoshida Y."/>
            <person name="Baba S."/>
            <person name="Kobayashi G."/>
            <person name="Nagasaki K."/>
            <person name="Hano T."/>
            <person name="Tomaru Y."/>
        </authorList>
    </citation>
    <scope>NUCLEOTIDE SEQUENCE [LARGE SCALE GENOMIC DNA]</scope>
    <source>
        <strain evidence="2 3">NIES-3715</strain>
    </source>
</reference>